<dbReference type="Pfam" id="PF00825">
    <property type="entry name" value="Ribonuclease_P"/>
    <property type="match status" value="1"/>
</dbReference>
<evidence type="ECO:0000256" key="1">
    <source>
        <dbReference type="ARBA" id="ARBA00022694"/>
    </source>
</evidence>
<keyword evidence="2 6" id="KW-0540">Nuclease</keyword>
<keyword evidence="5 6" id="KW-0694">RNA-binding</keyword>
<comment type="function">
    <text evidence="6">RNaseP catalyzes the removal of the 5'-leader sequence from pre-tRNA to produce the mature 5'-terminus. It can also cleave other RNA substrates such as 4.5S RNA. The protein component plays an auxiliary but essential role in vivo by binding to the 5'-leader sequence and broadening the substrate specificity of the ribozyme.</text>
</comment>
<dbReference type="EC" id="3.1.26.5" evidence="6 7"/>
<dbReference type="GO" id="GO:0042781">
    <property type="term" value="F:3'-tRNA processing endoribonuclease activity"/>
    <property type="evidence" value="ECO:0007669"/>
    <property type="project" value="TreeGrafter"/>
</dbReference>
<evidence type="ECO:0000256" key="4">
    <source>
        <dbReference type="ARBA" id="ARBA00022801"/>
    </source>
</evidence>
<sequence length="114" mass="12558">MLSPKHRLAKTADIQQVIRLGKRVQTPFATLYILIPALTTHTRISCVVGKKVDKSAVGRHRIQRRLRAAASALPLMQGNPYDMVIVASNTQARSINIEEITTHIAHAITTAHST</sequence>
<evidence type="ECO:0000256" key="2">
    <source>
        <dbReference type="ARBA" id="ARBA00022722"/>
    </source>
</evidence>
<dbReference type="EMBL" id="MHHR01000009">
    <property type="protein sequence ID" value="OGY34844.1"/>
    <property type="molecule type" value="Genomic_DNA"/>
</dbReference>
<evidence type="ECO:0000313" key="9">
    <source>
        <dbReference type="Proteomes" id="UP000177528"/>
    </source>
</evidence>
<dbReference type="NCBIfam" id="TIGR00188">
    <property type="entry name" value="rnpA"/>
    <property type="match status" value="1"/>
</dbReference>
<protein>
    <recommendedName>
        <fullName evidence="6 7">Ribonuclease P protein component</fullName>
        <shortName evidence="6">RNase P protein</shortName>
        <shortName evidence="6">RNaseP protein</shortName>
        <ecNumber evidence="6 7">3.1.26.5</ecNumber>
    </recommendedName>
    <alternativeName>
        <fullName evidence="6">Protein C5</fullName>
    </alternativeName>
</protein>
<evidence type="ECO:0000256" key="6">
    <source>
        <dbReference type="HAMAP-Rule" id="MF_00227"/>
    </source>
</evidence>
<gene>
    <name evidence="6" type="primary">rnpA</name>
    <name evidence="8" type="ORF">A3D99_02975</name>
</gene>
<dbReference type="PANTHER" id="PTHR33992:SF1">
    <property type="entry name" value="RIBONUCLEASE P PROTEIN COMPONENT"/>
    <property type="match status" value="1"/>
</dbReference>
<dbReference type="GO" id="GO:0001682">
    <property type="term" value="P:tRNA 5'-leader removal"/>
    <property type="evidence" value="ECO:0007669"/>
    <property type="project" value="UniProtKB-UniRule"/>
</dbReference>
<dbReference type="PANTHER" id="PTHR33992">
    <property type="entry name" value="RIBONUCLEASE P PROTEIN COMPONENT"/>
    <property type="match status" value="1"/>
</dbReference>
<keyword evidence="3 6" id="KW-0255">Endonuclease</keyword>
<reference evidence="8 9" key="1">
    <citation type="journal article" date="2016" name="Nat. Commun.">
        <title>Thousands of microbial genomes shed light on interconnected biogeochemical processes in an aquifer system.</title>
        <authorList>
            <person name="Anantharaman K."/>
            <person name="Brown C.T."/>
            <person name="Hug L.A."/>
            <person name="Sharon I."/>
            <person name="Castelle C.J."/>
            <person name="Probst A.J."/>
            <person name="Thomas B.C."/>
            <person name="Singh A."/>
            <person name="Wilkins M.J."/>
            <person name="Karaoz U."/>
            <person name="Brodie E.L."/>
            <person name="Williams K.H."/>
            <person name="Hubbard S.S."/>
            <person name="Banfield J.F."/>
        </authorList>
    </citation>
    <scope>NUCLEOTIDE SEQUENCE [LARGE SCALE GENOMIC DNA]</scope>
</reference>
<evidence type="ECO:0000256" key="5">
    <source>
        <dbReference type="ARBA" id="ARBA00022884"/>
    </source>
</evidence>
<dbReference type="AlphaFoldDB" id="A0A1G1X4E4"/>
<evidence type="ECO:0000256" key="3">
    <source>
        <dbReference type="ARBA" id="ARBA00022759"/>
    </source>
</evidence>
<evidence type="ECO:0000256" key="7">
    <source>
        <dbReference type="NCBIfam" id="TIGR00188"/>
    </source>
</evidence>
<dbReference type="Gene3D" id="3.30.230.10">
    <property type="match status" value="1"/>
</dbReference>
<dbReference type="InterPro" id="IPR014721">
    <property type="entry name" value="Ribsml_uS5_D2-typ_fold_subgr"/>
</dbReference>
<dbReference type="Proteomes" id="UP000177528">
    <property type="component" value="Unassembled WGS sequence"/>
</dbReference>
<dbReference type="GO" id="GO:0000049">
    <property type="term" value="F:tRNA binding"/>
    <property type="evidence" value="ECO:0007669"/>
    <property type="project" value="UniProtKB-UniRule"/>
</dbReference>
<dbReference type="GO" id="GO:0030677">
    <property type="term" value="C:ribonuclease P complex"/>
    <property type="evidence" value="ECO:0007669"/>
    <property type="project" value="TreeGrafter"/>
</dbReference>
<comment type="similarity">
    <text evidence="6">Belongs to the RnpA family.</text>
</comment>
<keyword evidence="4 6" id="KW-0378">Hydrolase</keyword>
<dbReference type="InterPro" id="IPR000100">
    <property type="entry name" value="RNase_P"/>
</dbReference>
<comment type="caution">
    <text evidence="8">The sequence shown here is derived from an EMBL/GenBank/DDBJ whole genome shotgun (WGS) entry which is preliminary data.</text>
</comment>
<dbReference type="InterPro" id="IPR020568">
    <property type="entry name" value="Ribosomal_Su5_D2-typ_SF"/>
</dbReference>
<comment type="catalytic activity">
    <reaction evidence="6">
        <text>Endonucleolytic cleavage of RNA, removing 5'-extranucleotides from tRNA precursor.</text>
        <dbReference type="EC" id="3.1.26.5"/>
    </reaction>
</comment>
<evidence type="ECO:0000313" key="8">
    <source>
        <dbReference type="EMBL" id="OGY34844.1"/>
    </source>
</evidence>
<keyword evidence="1 6" id="KW-0819">tRNA processing</keyword>
<name>A0A1G1X4E4_9BACT</name>
<dbReference type="GO" id="GO:0004526">
    <property type="term" value="F:ribonuclease P activity"/>
    <property type="evidence" value="ECO:0007669"/>
    <property type="project" value="UniProtKB-UniRule"/>
</dbReference>
<accession>A0A1G1X4E4</accession>
<organism evidence="8 9">
    <name type="scientific">Candidatus Andersenbacteria bacterium RIFCSPHIGHO2_12_FULL_45_11</name>
    <dbReference type="NCBI Taxonomy" id="1797281"/>
    <lineage>
        <taxon>Bacteria</taxon>
        <taxon>Candidatus Anderseniibacteriota</taxon>
    </lineage>
</organism>
<proteinExistence type="inferred from homology"/>
<dbReference type="HAMAP" id="MF_00227">
    <property type="entry name" value="RNase_P"/>
    <property type="match status" value="1"/>
</dbReference>
<dbReference type="SUPFAM" id="SSF54211">
    <property type="entry name" value="Ribosomal protein S5 domain 2-like"/>
    <property type="match status" value="1"/>
</dbReference>
<comment type="subunit">
    <text evidence="6">Consists of a catalytic RNA component (M1 or rnpB) and a protein subunit.</text>
</comment>